<dbReference type="Proteomes" id="UP001055072">
    <property type="component" value="Unassembled WGS sequence"/>
</dbReference>
<evidence type="ECO:0000313" key="1">
    <source>
        <dbReference type="EMBL" id="KAI0090999.1"/>
    </source>
</evidence>
<name>A0ACB8UA66_9APHY</name>
<reference evidence="1" key="1">
    <citation type="journal article" date="2021" name="Environ. Microbiol.">
        <title>Gene family expansions and transcriptome signatures uncover fungal adaptations to wood decay.</title>
        <authorList>
            <person name="Hage H."/>
            <person name="Miyauchi S."/>
            <person name="Viragh M."/>
            <person name="Drula E."/>
            <person name="Min B."/>
            <person name="Chaduli D."/>
            <person name="Navarro D."/>
            <person name="Favel A."/>
            <person name="Norest M."/>
            <person name="Lesage-Meessen L."/>
            <person name="Balint B."/>
            <person name="Merenyi Z."/>
            <person name="de Eugenio L."/>
            <person name="Morin E."/>
            <person name="Martinez A.T."/>
            <person name="Baldrian P."/>
            <person name="Stursova M."/>
            <person name="Martinez M.J."/>
            <person name="Novotny C."/>
            <person name="Magnuson J.K."/>
            <person name="Spatafora J.W."/>
            <person name="Maurice S."/>
            <person name="Pangilinan J."/>
            <person name="Andreopoulos W."/>
            <person name="LaButti K."/>
            <person name="Hundley H."/>
            <person name="Na H."/>
            <person name="Kuo A."/>
            <person name="Barry K."/>
            <person name="Lipzen A."/>
            <person name="Henrissat B."/>
            <person name="Riley R."/>
            <person name="Ahrendt S."/>
            <person name="Nagy L.G."/>
            <person name="Grigoriev I.V."/>
            <person name="Martin F."/>
            <person name="Rosso M.N."/>
        </authorList>
    </citation>
    <scope>NUCLEOTIDE SEQUENCE</scope>
    <source>
        <strain evidence="1">CBS 384.51</strain>
    </source>
</reference>
<sequence>MAVYYGSVYILLFTLACFIYRPSLSRVIYIHALFPQCDLVEPHEFRANNLSQAYQSKSAHIMQYYQLGAAFLDYNRLQLSRSLPCSAAVNSMRLSKQ</sequence>
<gene>
    <name evidence="1" type="ORF">BDY19DRAFT_933000</name>
</gene>
<protein>
    <submittedName>
        <fullName evidence="1">Uncharacterized protein</fullName>
    </submittedName>
</protein>
<keyword evidence="2" id="KW-1185">Reference proteome</keyword>
<proteinExistence type="predicted"/>
<accession>A0ACB8UA66</accession>
<comment type="caution">
    <text evidence="1">The sequence shown here is derived from an EMBL/GenBank/DDBJ whole genome shotgun (WGS) entry which is preliminary data.</text>
</comment>
<organism evidence="1 2">
    <name type="scientific">Irpex rosettiformis</name>
    <dbReference type="NCBI Taxonomy" id="378272"/>
    <lineage>
        <taxon>Eukaryota</taxon>
        <taxon>Fungi</taxon>
        <taxon>Dikarya</taxon>
        <taxon>Basidiomycota</taxon>
        <taxon>Agaricomycotina</taxon>
        <taxon>Agaricomycetes</taxon>
        <taxon>Polyporales</taxon>
        <taxon>Irpicaceae</taxon>
        <taxon>Irpex</taxon>
    </lineage>
</organism>
<evidence type="ECO:0000313" key="2">
    <source>
        <dbReference type="Proteomes" id="UP001055072"/>
    </source>
</evidence>
<dbReference type="EMBL" id="MU274906">
    <property type="protein sequence ID" value="KAI0090999.1"/>
    <property type="molecule type" value="Genomic_DNA"/>
</dbReference>